<dbReference type="KEGG" id="ddu:GF1_00910"/>
<keyword evidence="1" id="KW-0808">Transferase</keyword>
<evidence type="ECO:0000259" key="3">
    <source>
        <dbReference type="Pfam" id="PF01648"/>
    </source>
</evidence>
<evidence type="ECO:0000256" key="1">
    <source>
        <dbReference type="ARBA" id="ARBA00022679"/>
    </source>
</evidence>
<dbReference type="GO" id="GO:0008897">
    <property type="term" value="F:holo-[acyl-carrier-protein] synthase activity"/>
    <property type="evidence" value="ECO:0007669"/>
    <property type="project" value="InterPro"/>
</dbReference>
<dbReference type="RefSeq" id="WP_267927662.1">
    <property type="nucleotide sequence ID" value="NZ_AP024233.1"/>
</dbReference>
<dbReference type="Gene3D" id="3.90.470.20">
    <property type="entry name" value="4'-phosphopantetheinyl transferase domain"/>
    <property type="match status" value="1"/>
</dbReference>
<feature type="compositionally biased region" description="Basic and acidic residues" evidence="2">
    <location>
        <begin position="12"/>
        <end position="22"/>
    </location>
</feature>
<dbReference type="InterPro" id="IPR037143">
    <property type="entry name" value="4-PPantetheinyl_Trfase_dom_sf"/>
</dbReference>
<dbReference type="InterPro" id="IPR008278">
    <property type="entry name" value="4-PPantetheinyl_Trfase_dom"/>
</dbReference>
<name>A0A915U8V2_9BACT</name>
<evidence type="ECO:0000256" key="2">
    <source>
        <dbReference type="SAM" id="MobiDB-lite"/>
    </source>
</evidence>
<evidence type="ECO:0000313" key="5">
    <source>
        <dbReference type="Proteomes" id="UP001063350"/>
    </source>
</evidence>
<feature type="domain" description="4'-phosphopantetheinyl transferase" evidence="3">
    <location>
        <begin position="160"/>
        <end position="214"/>
    </location>
</feature>
<dbReference type="Proteomes" id="UP001063350">
    <property type="component" value="Chromosome"/>
</dbReference>
<proteinExistence type="predicted"/>
<dbReference type="SUPFAM" id="SSF56214">
    <property type="entry name" value="4'-phosphopantetheinyl transferase"/>
    <property type="match status" value="2"/>
</dbReference>
<dbReference type="AlphaFoldDB" id="A0A915U8V2"/>
<reference evidence="4" key="1">
    <citation type="submission" date="2020-12" db="EMBL/GenBank/DDBJ databases">
        <title>Desulfobium dissulfuricans gen. nov., sp. nov., a novel mesophilic, sulfate-reducing bacterium isolated from a deep-sea hydrothermal vent.</title>
        <authorList>
            <person name="Hashimoto Y."/>
            <person name="Tame A."/>
            <person name="Sawayama S."/>
            <person name="Miyazaki J."/>
            <person name="Takai K."/>
            <person name="Nakagawa S."/>
        </authorList>
    </citation>
    <scope>NUCLEOTIDE SEQUENCE</scope>
    <source>
        <strain evidence="4">GF1</strain>
    </source>
</reference>
<sequence>MKKQNKPTVDVTGKEAIYHHPEPGSSREFPPFPASLSLSAPWISLQESPVRHCITLAPQDTLYQNHPPEEVLDRRELTRFHDFSREKRRREWLAGRIVAKLAALTLLGRNRERLQSLAIGMEPGGRPFPERQESKTNQPLFLSITHSGRHAGGMAAHVPCGLDLQEISARLTGVQDRFTSPGEKKILARMIDAPEQKLLTMIWTAKEAIKKCFLHDRSAIFGDTSLIAARAGKEDLLLVFRILDLAPAAEVMLYDLEPYILAVTLDSHLTGQTTLAQRLHDPCQNFLKLK</sequence>
<feature type="region of interest" description="Disordered" evidence="2">
    <location>
        <begin position="1"/>
        <end position="30"/>
    </location>
</feature>
<gene>
    <name evidence="4" type="ORF">GF1_00910</name>
</gene>
<organism evidence="4 5">
    <name type="scientific">Desulfolithobacter dissulfuricans</name>
    <dbReference type="NCBI Taxonomy" id="2795293"/>
    <lineage>
        <taxon>Bacteria</taxon>
        <taxon>Pseudomonadati</taxon>
        <taxon>Thermodesulfobacteriota</taxon>
        <taxon>Desulfobulbia</taxon>
        <taxon>Desulfobulbales</taxon>
        <taxon>Desulfobulbaceae</taxon>
        <taxon>Desulfolithobacter</taxon>
    </lineage>
</organism>
<dbReference type="GO" id="GO:0000287">
    <property type="term" value="F:magnesium ion binding"/>
    <property type="evidence" value="ECO:0007669"/>
    <property type="project" value="InterPro"/>
</dbReference>
<evidence type="ECO:0000313" key="4">
    <source>
        <dbReference type="EMBL" id="BCO07715.1"/>
    </source>
</evidence>
<keyword evidence="5" id="KW-1185">Reference proteome</keyword>
<protein>
    <recommendedName>
        <fullName evidence="3">4'-phosphopantetheinyl transferase domain-containing protein</fullName>
    </recommendedName>
</protein>
<dbReference type="Pfam" id="PF01648">
    <property type="entry name" value="ACPS"/>
    <property type="match status" value="1"/>
</dbReference>
<dbReference type="EMBL" id="AP024233">
    <property type="protein sequence ID" value="BCO07715.1"/>
    <property type="molecule type" value="Genomic_DNA"/>
</dbReference>
<accession>A0A915U8V2</accession>